<evidence type="ECO:0000313" key="4">
    <source>
        <dbReference type="Proteomes" id="UP001280581"/>
    </source>
</evidence>
<comment type="caution">
    <text evidence="3">The sequence shown here is derived from an EMBL/GenBank/DDBJ whole genome shotgun (WGS) entry which is preliminary data.</text>
</comment>
<feature type="region of interest" description="Disordered" evidence="1">
    <location>
        <begin position="1"/>
        <end position="23"/>
    </location>
</feature>
<dbReference type="AlphaFoldDB" id="A0AAN6RLW1"/>
<dbReference type="InterPro" id="IPR010730">
    <property type="entry name" value="HET"/>
</dbReference>
<dbReference type="Pfam" id="PF26639">
    <property type="entry name" value="Het-6_barrel"/>
    <property type="match status" value="1"/>
</dbReference>
<dbReference type="InterPro" id="IPR052895">
    <property type="entry name" value="HetReg/Transcr_Mod"/>
</dbReference>
<feature type="domain" description="Heterokaryon incompatibility" evidence="2">
    <location>
        <begin position="74"/>
        <end position="248"/>
    </location>
</feature>
<name>A0AAN6RLW1_9PLEO</name>
<sequence>MSDVPTQTMDPESSAFPACPSAVPYKNDTNPNYTYTSLPDDKSIRLLVLSANSDPDAALEAAFRVVHFDEDPEYDAISYTWEAPEFPERIRFGNEYVAITRNLASALRSFRDADIERVLWADAVCINQQDIAEKSSQVALMSEIYKKAEQVLIWLGDPSEQSKSAMEGYRLLSGWMGFSAGFPGLRSDSVFAPFVEKRIFSEIVLRGTDAFADSYPEYGVSPGDMLLSHDMNYIYENCWFTRLWTVQEVCLASAPIICCGQDRLSWQFFAACMLLFKGLRPSNGFTRNLPALLRAASIVEARCMYQIFDTLRASESTTSILSLEEPMGTTMTSSQLQSRLMPRIDYYNLCNILKGDDDHEEMPFAEAKARVSSLLRFGDVVEGLRSQNCSDDKDRIYALLSLRAIEADIDITPDYSLPVSQIYGDYAAKSLMKGYLEVLYDAGLWYREEFTGLLHIGPGYLPSWVPDFRKSSRRDRLPWLNSRKSFANSIRGELAISARGLSLSFSGLVLDNILGGTIATLPRMWAFGGGPTTYDKTRELVRDCLELCAVHGVQESFPSNSRFEEAFWSTLLMEGLGPTARAMLRGSASNSLLNELGQMYEKHCLAEDGEVTRRPGIVDLWLYHGEKLPEDISEEAKLALACYKCLRETMNAVVFFVTGSGRLGLAPPDISSGDKVVVMSGACHPLIVREVPLLSGYIFIGPCYVYGVSRNGVALDGEFETIELI</sequence>
<dbReference type="PANTHER" id="PTHR24148">
    <property type="entry name" value="ANKYRIN REPEAT DOMAIN-CONTAINING PROTEIN 39 HOMOLOG-RELATED"/>
    <property type="match status" value="1"/>
</dbReference>
<evidence type="ECO:0000259" key="2">
    <source>
        <dbReference type="Pfam" id="PF06985"/>
    </source>
</evidence>
<dbReference type="Proteomes" id="UP001280581">
    <property type="component" value="Unassembled WGS sequence"/>
</dbReference>
<dbReference type="PANTHER" id="PTHR24148:SF64">
    <property type="entry name" value="HETEROKARYON INCOMPATIBILITY DOMAIN-CONTAINING PROTEIN"/>
    <property type="match status" value="1"/>
</dbReference>
<evidence type="ECO:0000313" key="3">
    <source>
        <dbReference type="EMBL" id="KAK3215169.1"/>
    </source>
</evidence>
<keyword evidence="4" id="KW-1185">Reference proteome</keyword>
<protein>
    <recommendedName>
        <fullName evidence="2">Heterokaryon incompatibility domain-containing protein</fullName>
    </recommendedName>
</protein>
<proteinExistence type="predicted"/>
<reference evidence="3 4" key="1">
    <citation type="submission" date="2021-02" db="EMBL/GenBank/DDBJ databases">
        <title>Genome assembly of Pseudopithomyces chartarum.</title>
        <authorList>
            <person name="Jauregui R."/>
            <person name="Singh J."/>
            <person name="Voisey C."/>
        </authorList>
    </citation>
    <scope>NUCLEOTIDE SEQUENCE [LARGE SCALE GENOMIC DNA]</scope>
    <source>
        <strain evidence="3 4">AGR01</strain>
    </source>
</reference>
<feature type="compositionally biased region" description="Polar residues" evidence="1">
    <location>
        <begin position="1"/>
        <end position="11"/>
    </location>
</feature>
<dbReference type="EMBL" id="WVTA01000003">
    <property type="protein sequence ID" value="KAK3215169.1"/>
    <property type="molecule type" value="Genomic_DNA"/>
</dbReference>
<evidence type="ECO:0000256" key="1">
    <source>
        <dbReference type="SAM" id="MobiDB-lite"/>
    </source>
</evidence>
<organism evidence="3 4">
    <name type="scientific">Pseudopithomyces chartarum</name>
    <dbReference type="NCBI Taxonomy" id="1892770"/>
    <lineage>
        <taxon>Eukaryota</taxon>
        <taxon>Fungi</taxon>
        <taxon>Dikarya</taxon>
        <taxon>Ascomycota</taxon>
        <taxon>Pezizomycotina</taxon>
        <taxon>Dothideomycetes</taxon>
        <taxon>Pleosporomycetidae</taxon>
        <taxon>Pleosporales</taxon>
        <taxon>Massarineae</taxon>
        <taxon>Didymosphaeriaceae</taxon>
        <taxon>Pseudopithomyces</taxon>
    </lineage>
</organism>
<dbReference type="Pfam" id="PF06985">
    <property type="entry name" value="HET"/>
    <property type="match status" value="1"/>
</dbReference>
<gene>
    <name evidence="3" type="ORF">GRF29_19g2460645</name>
</gene>
<accession>A0AAN6RLW1</accession>